<dbReference type="RefSeq" id="WP_329611842.1">
    <property type="nucleotide sequence ID" value="NZ_CP108482.1"/>
</dbReference>
<protein>
    <recommendedName>
        <fullName evidence="3">SAV-6107-like HEPN domain-containing protein</fullName>
    </recommendedName>
</protein>
<dbReference type="Proteomes" id="UP001432014">
    <property type="component" value="Chromosome"/>
</dbReference>
<sequence>MRTIIESLAEEAERQQRDKTWEPTDADRALAAQAAADLAAAVGPTEAQQAQEPVGRLEDLREALAVLAIATARIHGPLAWLLAAASTALAPVLQWRAVVAEHGFAFGAVEATAAQYVEAEDAVRRLQTVLAAIAT</sequence>
<proteinExistence type="predicted"/>
<reference evidence="1 2" key="1">
    <citation type="submission" date="2022-10" db="EMBL/GenBank/DDBJ databases">
        <title>The complete genomes of actinobacterial strains from the NBC collection.</title>
        <authorList>
            <person name="Joergensen T.S."/>
            <person name="Alvarez Arevalo M."/>
            <person name="Sterndorff E.B."/>
            <person name="Faurdal D."/>
            <person name="Vuksanovic O."/>
            <person name="Mourched A.-S."/>
            <person name="Charusanti P."/>
            <person name="Shaw S."/>
            <person name="Blin K."/>
            <person name="Weber T."/>
        </authorList>
    </citation>
    <scope>NUCLEOTIDE SEQUENCE [LARGE SCALE GENOMIC DNA]</scope>
    <source>
        <strain evidence="1 2">NBC_01247</strain>
    </source>
</reference>
<name>A0ABZ1WM23_9ACTN</name>
<organism evidence="1 2">
    <name type="scientific">Kitasatospora herbaricolor</name>
    <dbReference type="NCBI Taxonomy" id="68217"/>
    <lineage>
        <taxon>Bacteria</taxon>
        <taxon>Bacillati</taxon>
        <taxon>Actinomycetota</taxon>
        <taxon>Actinomycetes</taxon>
        <taxon>Kitasatosporales</taxon>
        <taxon>Streptomycetaceae</taxon>
        <taxon>Kitasatospora</taxon>
    </lineage>
</organism>
<accession>A0ABZ1WM23</accession>
<dbReference type="EMBL" id="CP108482">
    <property type="protein sequence ID" value="WUS61839.1"/>
    <property type="molecule type" value="Genomic_DNA"/>
</dbReference>
<keyword evidence="2" id="KW-1185">Reference proteome</keyword>
<evidence type="ECO:0000313" key="2">
    <source>
        <dbReference type="Proteomes" id="UP001432014"/>
    </source>
</evidence>
<evidence type="ECO:0008006" key="3">
    <source>
        <dbReference type="Google" id="ProtNLM"/>
    </source>
</evidence>
<gene>
    <name evidence="1" type="ORF">OG469_39030</name>
</gene>
<evidence type="ECO:0000313" key="1">
    <source>
        <dbReference type="EMBL" id="WUS61839.1"/>
    </source>
</evidence>